<reference evidence="1" key="1">
    <citation type="submission" date="2014-11" db="EMBL/GenBank/DDBJ databases">
        <authorList>
            <person name="Amaro Gonzalez C."/>
        </authorList>
    </citation>
    <scope>NUCLEOTIDE SEQUENCE</scope>
</reference>
<name>A0A0E9U562_ANGAN</name>
<accession>A0A0E9U562</accession>
<sequence length="16" mass="1746">MSSTCFNVLSIKCSLI</sequence>
<proteinExistence type="predicted"/>
<organism evidence="1">
    <name type="scientific">Anguilla anguilla</name>
    <name type="common">European freshwater eel</name>
    <name type="synonym">Muraena anguilla</name>
    <dbReference type="NCBI Taxonomy" id="7936"/>
    <lineage>
        <taxon>Eukaryota</taxon>
        <taxon>Metazoa</taxon>
        <taxon>Chordata</taxon>
        <taxon>Craniata</taxon>
        <taxon>Vertebrata</taxon>
        <taxon>Euteleostomi</taxon>
        <taxon>Actinopterygii</taxon>
        <taxon>Neopterygii</taxon>
        <taxon>Teleostei</taxon>
        <taxon>Anguilliformes</taxon>
        <taxon>Anguillidae</taxon>
        <taxon>Anguilla</taxon>
    </lineage>
</organism>
<protein>
    <submittedName>
        <fullName evidence="1">Uncharacterized protein</fullName>
    </submittedName>
</protein>
<dbReference type="AlphaFoldDB" id="A0A0E9U562"/>
<dbReference type="EMBL" id="GBXM01047621">
    <property type="protein sequence ID" value="JAH60956.1"/>
    <property type="molecule type" value="Transcribed_RNA"/>
</dbReference>
<reference evidence="1" key="2">
    <citation type="journal article" date="2015" name="Fish Shellfish Immunol.">
        <title>Early steps in the European eel (Anguilla anguilla)-Vibrio vulnificus interaction in the gills: Role of the RtxA13 toxin.</title>
        <authorList>
            <person name="Callol A."/>
            <person name="Pajuelo D."/>
            <person name="Ebbesson L."/>
            <person name="Teles M."/>
            <person name="MacKenzie S."/>
            <person name="Amaro C."/>
        </authorList>
    </citation>
    <scope>NUCLEOTIDE SEQUENCE</scope>
</reference>
<evidence type="ECO:0000313" key="1">
    <source>
        <dbReference type="EMBL" id="JAH60956.1"/>
    </source>
</evidence>